<name>A0A5D2AMN5_GOSDA</name>
<organism evidence="1 2">
    <name type="scientific">Gossypium darwinii</name>
    <name type="common">Darwin's cotton</name>
    <name type="synonym">Gossypium barbadense var. darwinii</name>
    <dbReference type="NCBI Taxonomy" id="34276"/>
    <lineage>
        <taxon>Eukaryota</taxon>
        <taxon>Viridiplantae</taxon>
        <taxon>Streptophyta</taxon>
        <taxon>Embryophyta</taxon>
        <taxon>Tracheophyta</taxon>
        <taxon>Spermatophyta</taxon>
        <taxon>Magnoliopsida</taxon>
        <taxon>eudicotyledons</taxon>
        <taxon>Gunneridae</taxon>
        <taxon>Pentapetalae</taxon>
        <taxon>rosids</taxon>
        <taxon>malvids</taxon>
        <taxon>Malvales</taxon>
        <taxon>Malvaceae</taxon>
        <taxon>Malvoideae</taxon>
        <taxon>Gossypium</taxon>
    </lineage>
</organism>
<proteinExistence type="predicted"/>
<dbReference type="EMBL" id="CM017711">
    <property type="protein sequence ID" value="TYG45620.1"/>
    <property type="molecule type" value="Genomic_DNA"/>
</dbReference>
<reference evidence="1 2" key="1">
    <citation type="submission" date="2019-06" db="EMBL/GenBank/DDBJ databases">
        <title>WGS assembly of Gossypium darwinii.</title>
        <authorList>
            <person name="Chen Z.J."/>
            <person name="Sreedasyam A."/>
            <person name="Ando A."/>
            <person name="Song Q."/>
            <person name="De L."/>
            <person name="Hulse-Kemp A."/>
            <person name="Ding M."/>
            <person name="Ye W."/>
            <person name="Kirkbride R."/>
            <person name="Jenkins J."/>
            <person name="Plott C."/>
            <person name="Lovell J."/>
            <person name="Lin Y.-M."/>
            <person name="Vaughn R."/>
            <person name="Liu B."/>
            <person name="Li W."/>
            <person name="Simpson S."/>
            <person name="Scheffler B."/>
            <person name="Saski C."/>
            <person name="Grover C."/>
            <person name="Hu G."/>
            <person name="Conover J."/>
            <person name="Carlson J."/>
            <person name="Shu S."/>
            <person name="Boston L."/>
            <person name="Williams M."/>
            <person name="Peterson D."/>
            <person name="Mcgee K."/>
            <person name="Jones D."/>
            <person name="Wendel J."/>
            <person name="Stelly D."/>
            <person name="Grimwood J."/>
            <person name="Schmutz J."/>
        </authorList>
    </citation>
    <scope>NUCLEOTIDE SEQUENCE [LARGE SCALE GENOMIC DNA]</scope>
    <source>
        <strain evidence="1">1808015.09</strain>
    </source>
</reference>
<evidence type="ECO:0000313" key="2">
    <source>
        <dbReference type="Proteomes" id="UP000323506"/>
    </source>
</evidence>
<protein>
    <submittedName>
        <fullName evidence="1">Uncharacterized protein</fullName>
    </submittedName>
</protein>
<dbReference type="Proteomes" id="UP000323506">
    <property type="component" value="Chromosome D11"/>
</dbReference>
<evidence type="ECO:0000313" key="1">
    <source>
        <dbReference type="EMBL" id="TYG45620.1"/>
    </source>
</evidence>
<keyword evidence="2" id="KW-1185">Reference proteome</keyword>
<accession>A0A5D2AMN5</accession>
<dbReference type="AlphaFoldDB" id="A0A5D2AMN5"/>
<sequence>MNIQGPFNYMEKPGKKIEHNPVRHISVSNTLHPSSSDIKARMLQKNNESEQNSLIEGYKSSYQNNISHLLKKRLILFSHYMLIPMYQKLYCKSTEIVDSAF</sequence>
<gene>
    <name evidence="1" type="ORF">ES288_D11G189100v1</name>
</gene>